<evidence type="ECO:0000259" key="7">
    <source>
        <dbReference type="Pfam" id="PF02601"/>
    </source>
</evidence>
<dbReference type="RefSeq" id="WP_272879805.1">
    <property type="nucleotide sequence ID" value="NZ_JALBUF010000003.1"/>
</dbReference>
<comment type="subcellular location">
    <subcellularLocation>
        <location evidence="5 6">Cytoplasm</location>
    </subcellularLocation>
</comment>
<evidence type="ECO:0000313" key="9">
    <source>
        <dbReference type="EMBL" id="MCI0183138.1"/>
    </source>
</evidence>
<dbReference type="HAMAP" id="MF_00378">
    <property type="entry name" value="Exonuc_7_L"/>
    <property type="match status" value="1"/>
</dbReference>
<dbReference type="InterPro" id="IPR003753">
    <property type="entry name" value="Exonuc_VII_L"/>
</dbReference>
<keyword evidence="10" id="KW-1185">Reference proteome</keyword>
<proteinExistence type="inferred from homology"/>
<dbReference type="GO" id="GO:0006308">
    <property type="term" value="P:DNA catabolic process"/>
    <property type="evidence" value="ECO:0007669"/>
    <property type="project" value="UniProtKB-UniRule"/>
</dbReference>
<dbReference type="PANTHER" id="PTHR30008">
    <property type="entry name" value="EXODEOXYRIBONUCLEASE 7 LARGE SUBUNIT"/>
    <property type="match status" value="1"/>
</dbReference>
<dbReference type="GO" id="GO:0005737">
    <property type="term" value="C:cytoplasm"/>
    <property type="evidence" value="ECO:0007669"/>
    <property type="project" value="UniProtKB-SubCell"/>
</dbReference>
<dbReference type="GO" id="GO:0008855">
    <property type="term" value="F:exodeoxyribonuclease VII activity"/>
    <property type="evidence" value="ECO:0007669"/>
    <property type="project" value="UniProtKB-UniRule"/>
</dbReference>
<evidence type="ECO:0000256" key="3">
    <source>
        <dbReference type="ARBA" id="ARBA00022801"/>
    </source>
</evidence>
<organism evidence="9 10">
    <name type="scientific">Sulfoacidibacillus ferrooxidans</name>
    <dbReference type="NCBI Taxonomy" id="2005001"/>
    <lineage>
        <taxon>Bacteria</taxon>
        <taxon>Bacillati</taxon>
        <taxon>Bacillota</taxon>
        <taxon>Bacilli</taxon>
        <taxon>Bacillales</taxon>
        <taxon>Alicyclobacillaceae</taxon>
        <taxon>Sulfoacidibacillus</taxon>
    </lineage>
</organism>
<comment type="caution">
    <text evidence="9">The sequence shown here is derived from an EMBL/GenBank/DDBJ whole genome shotgun (WGS) entry which is preliminary data.</text>
</comment>
<evidence type="ECO:0000256" key="2">
    <source>
        <dbReference type="ARBA" id="ARBA00022722"/>
    </source>
</evidence>
<dbReference type="PANTHER" id="PTHR30008:SF0">
    <property type="entry name" value="EXODEOXYRIBONUCLEASE 7 LARGE SUBUNIT"/>
    <property type="match status" value="1"/>
</dbReference>
<evidence type="ECO:0000256" key="6">
    <source>
        <dbReference type="RuleBase" id="RU004355"/>
    </source>
</evidence>
<dbReference type="NCBIfam" id="TIGR00237">
    <property type="entry name" value="xseA"/>
    <property type="match status" value="1"/>
</dbReference>
<comment type="subunit">
    <text evidence="5">Heterooligomer composed of large and small subunits.</text>
</comment>
<comment type="similarity">
    <text evidence="5 6">Belongs to the XseA family.</text>
</comment>
<evidence type="ECO:0000313" key="10">
    <source>
        <dbReference type="Proteomes" id="UP001139263"/>
    </source>
</evidence>
<comment type="catalytic activity">
    <reaction evidence="5 6">
        <text>Exonucleolytic cleavage in either 5'- to 3'- or 3'- to 5'-direction to yield nucleoside 5'-phosphates.</text>
        <dbReference type="EC" id="3.1.11.6"/>
    </reaction>
</comment>
<feature type="domain" description="Exonuclease VII large subunit C-terminal" evidence="7">
    <location>
        <begin position="130"/>
        <end position="446"/>
    </location>
</feature>
<reference evidence="9" key="1">
    <citation type="submission" date="2022-03" db="EMBL/GenBank/DDBJ databases">
        <title>Draft Genome Sequence of Firmicute Strain S0AB, a Heterotrophic Iron/Sulfur-Oxidizing Extreme Acidophile.</title>
        <authorList>
            <person name="Vergara E."/>
            <person name="Pakostova E."/>
            <person name="Johnson D.B."/>
            <person name="Holmes D.S."/>
        </authorList>
    </citation>
    <scope>NUCLEOTIDE SEQUENCE</scope>
    <source>
        <strain evidence="9">S0AB</strain>
    </source>
</reference>
<protein>
    <recommendedName>
        <fullName evidence="5">Exodeoxyribonuclease 7 large subunit</fullName>
        <ecNumber evidence="5">3.1.11.6</ecNumber>
    </recommendedName>
    <alternativeName>
        <fullName evidence="5">Exodeoxyribonuclease VII large subunit</fullName>
        <shortName evidence="5">Exonuclease VII large subunit</shortName>
    </alternativeName>
</protein>
<dbReference type="GO" id="GO:0009318">
    <property type="term" value="C:exodeoxyribonuclease VII complex"/>
    <property type="evidence" value="ECO:0007669"/>
    <property type="project" value="UniProtKB-UniRule"/>
</dbReference>
<name>A0A9X1V8C1_9BACL</name>
<keyword evidence="3 5" id="KW-0378">Hydrolase</keyword>
<accession>A0A9X1V8C1</accession>
<dbReference type="GO" id="GO:0003676">
    <property type="term" value="F:nucleic acid binding"/>
    <property type="evidence" value="ECO:0007669"/>
    <property type="project" value="InterPro"/>
</dbReference>
<sequence length="458" mass="51807">MQWEVRSIETVYTVYEATTILKRVIQSSPDLSQIFIRGEISNVSRPVSGHLYFTLKDDRARLRVVMFASRAKLLQFQMRDGMNIIVQGSIDVFERLGDYQFYAENAQPDGLGALYLAFEQLKERLDKEGLFSPQRKRPLPVYPKRIALVTSATGAAVRDMIITLSRRYPIARVYVIPVAVQGEDAPKQIAKGIELVDHYNLADVIIVGRGGGSLEELFAFNSEIVARAIAATQLPIISAVGHETDVTIADFVADVRAATPTAAAELVAPDIRELHSRIDMFEQSMQTRISMHIGRLQQRVDYLAEHRMLKDPMRMVSVLHERIDRLEPRLRLSLRDTVERGIKITTQLELRMARCSPNGQVSLMRVRLDTLQERQLRAIQKRLEIADQTINRLISSLELLSPLAVLKRGYAVTYRAAEHGVITSVGQVQPGESLHIKFIDGWLDCQVWGVYEDDETSK</sequence>
<dbReference type="Pfam" id="PF02601">
    <property type="entry name" value="Exonuc_VII_L"/>
    <property type="match status" value="1"/>
</dbReference>
<dbReference type="Proteomes" id="UP001139263">
    <property type="component" value="Unassembled WGS sequence"/>
</dbReference>
<keyword evidence="4 5" id="KW-0269">Exonuclease</keyword>
<dbReference type="Pfam" id="PF13742">
    <property type="entry name" value="tRNA_anti_2"/>
    <property type="match status" value="1"/>
</dbReference>
<keyword evidence="2 5" id="KW-0540">Nuclease</keyword>
<dbReference type="EC" id="3.1.11.6" evidence="5"/>
<evidence type="ECO:0000256" key="1">
    <source>
        <dbReference type="ARBA" id="ARBA00022490"/>
    </source>
</evidence>
<evidence type="ECO:0000259" key="8">
    <source>
        <dbReference type="Pfam" id="PF13742"/>
    </source>
</evidence>
<evidence type="ECO:0000256" key="4">
    <source>
        <dbReference type="ARBA" id="ARBA00022839"/>
    </source>
</evidence>
<dbReference type="EMBL" id="JALBUF010000003">
    <property type="protein sequence ID" value="MCI0183138.1"/>
    <property type="molecule type" value="Genomic_DNA"/>
</dbReference>
<dbReference type="CDD" id="cd04489">
    <property type="entry name" value="ExoVII_LU_OBF"/>
    <property type="match status" value="1"/>
</dbReference>
<evidence type="ECO:0000256" key="5">
    <source>
        <dbReference type="HAMAP-Rule" id="MF_00378"/>
    </source>
</evidence>
<dbReference type="AlphaFoldDB" id="A0A9X1V8C1"/>
<keyword evidence="1 5" id="KW-0963">Cytoplasm</keyword>
<gene>
    <name evidence="5 9" type="primary">xseA</name>
    <name evidence="9" type="ORF">MM817_01408</name>
</gene>
<feature type="domain" description="OB-fold nucleic acid binding" evidence="8">
    <location>
        <begin position="12"/>
        <end position="105"/>
    </location>
</feature>
<comment type="function">
    <text evidence="5">Bidirectionally degrades single-stranded DNA into large acid-insoluble oligonucleotides, which are then degraded further into small acid-soluble oligonucleotides.</text>
</comment>
<dbReference type="InterPro" id="IPR020579">
    <property type="entry name" value="Exonuc_VII_lsu_C"/>
</dbReference>
<dbReference type="InterPro" id="IPR025824">
    <property type="entry name" value="OB-fold_nuc-bd_dom"/>
</dbReference>